<sequence>MNTYTKTWSGCLEKVTTLTVEVYTLNGHIRDNERIRLTSQIKRAALSASLKIAKGAGGSSGEELDQLNGLAQNSTLE</sequence>
<dbReference type="Proteomes" id="UP000658258">
    <property type="component" value="Unassembled WGS sequence"/>
</dbReference>
<evidence type="ECO:0000313" key="3">
    <source>
        <dbReference type="Proteomes" id="UP000658258"/>
    </source>
</evidence>
<evidence type="ECO:0000256" key="1">
    <source>
        <dbReference type="SAM" id="MobiDB-lite"/>
    </source>
</evidence>
<comment type="caution">
    <text evidence="2">The sequence shown here is derived from an EMBL/GenBank/DDBJ whole genome shotgun (WGS) entry which is preliminary data.</text>
</comment>
<organism evidence="2 3">
    <name type="scientific">Roseivirga thermotolerans</name>
    <dbReference type="NCBI Taxonomy" id="1758176"/>
    <lineage>
        <taxon>Bacteria</taxon>
        <taxon>Pseudomonadati</taxon>
        <taxon>Bacteroidota</taxon>
        <taxon>Cytophagia</taxon>
        <taxon>Cytophagales</taxon>
        <taxon>Roseivirgaceae</taxon>
        <taxon>Roseivirga</taxon>
    </lineage>
</organism>
<feature type="region of interest" description="Disordered" evidence="1">
    <location>
        <begin position="55"/>
        <end position="77"/>
    </location>
</feature>
<gene>
    <name evidence="2" type="ORF">GCM10011340_09790</name>
</gene>
<dbReference type="EMBL" id="BNAG01000001">
    <property type="protein sequence ID" value="GHE56863.1"/>
    <property type="molecule type" value="Genomic_DNA"/>
</dbReference>
<dbReference type="Gene3D" id="1.20.1440.60">
    <property type="entry name" value="23S rRNA-intervening sequence"/>
    <property type="match status" value="1"/>
</dbReference>
<name>A0ABQ3I797_9BACT</name>
<dbReference type="Pfam" id="PF05635">
    <property type="entry name" value="23S_rRNA_IVP"/>
    <property type="match status" value="1"/>
</dbReference>
<accession>A0ABQ3I797</accession>
<dbReference type="NCBIfam" id="TIGR02436">
    <property type="entry name" value="four helix bundle protein"/>
    <property type="match status" value="1"/>
</dbReference>
<dbReference type="InterPro" id="IPR012657">
    <property type="entry name" value="23S_rRNA-intervening_sequence"/>
</dbReference>
<dbReference type="InterPro" id="IPR036583">
    <property type="entry name" value="23S_rRNA_IVS_sf"/>
</dbReference>
<dbReference type="SUPFAM" id="SSF158446">
    <property type="entry name" value="IVS-encoded protein-like"/>
    <property type="match status" value="1"/>
</dbReference>
<keyword evidence="3" id="KW-1185">Reference proteome</keyword>
<protein>
    <submittedName>
        <fullName evidence="2">Uncharacterized protein</fullName>
    </submittedName>
</protein>
<proteinExistence type="predicted"/>
<reference evidence="3" key="1">
    <citation type="journal article" date="2019" name="Int. J. Syst. Evol. Microbiol.">
        <title>The Global Catalogue of Microorganisms (GCM) 10K type strain sequencing project: providing services to taxonomists for standard genome sequencing and annotation.</title>
        <authorList>
            <consortium name="The Broad Institute Genomics Platform"/>
            <consortium name="The Broad Institute Genome Sequencing Center for Infectious Disease"/>
            <person name="Wu L."/>
            <person name="Ma J."/>
        </authorList>
    </citation>
    <scope>NUCLEOTIDE SEQUENCE [LARGE SCALE GENOMIC DNA]</scope>
    <source>
        <strain evidence="3">CGMCC 1.15111</strain>
    </source>
</reference>
<dbReference type="RefSeq" id="WP_189629062.1">
    <property type="nucleotide sequence ID" value="NZ_BNAG01000001.1"/>
</dbReference>
<evidence type="ECO:0000313" key="2">
    <source>
        <dbReference type="EMBL" id="GHE56863.1"/>
    </source>
</evidence>